<dbReference type="OrthoDB" id="7428628at2"/>
<protein>
    <submittedName>
        <fullName evidence="1">(2Fe-2S)-binding protein</fullName>
    </submittedName>
</protein>
<keyword evidence="2" id="KW-1185">Reference proteome</keyword>
<name>A0A0N0VLM5_9HYPH</name>
<dbReference type="InterPro" id="IPR041854">
    <property type="entry name" value="BFD-like_2Fe2S-bd_dom_sf"/>
</dbReference>
<dbReference type="Proteomes" id="UP000038011">
    <property type="component" value="Unassembled WGS sequence"/>
</dbReference>
<proteinExistence type="predicted"/>
<comment type="caution">
    <text evidence="1">The sequence shown here is derived from an EMBL/GenBank/DDBJ whole genome shotgun (WGS) entry which is preliminary data.</text>
</comment>
<evidence type="ECO:0000313" key="2">
    <source>
        <dbReference type="Proteomes" id="UP000038011"/>
    </source>
</evidence>
<sequence length="105" mass="12127">MIVCSCNYITKNDIEEVVRGFLDVDAWQLITVGMVYHALKKRGKCCGCFPNAIGVIVDVSEQWHREKQSPEAEVIYLLSRMKHEHDRCETFKALHQKQKSKQFAA</sequence>
<dbReference type="Gene3D" id="1.10.10.1100">
    <property type="entry name" value="BFD-like [2Fe-2S]-binding domain"/>
    <property type="match status" value="1"/>
</dbReference>
<dbReference type="EMBL" id="JXMU01000015">
    <property type="protein sequence ID" value="KPB00974.1"/>
    <property type="molecule type" value="Genomic_DNA"/>
</dbReference>
<dbReference type="STRING" id="1514904.SU32_11255"/>
<dbReference type="AlphaFoldDB" id="A0A0N0VLM5"/>
<dbReference type="RefSeq" id="WP_053999460.1">
    <property type="nucleotide sequence ID" value="NZ_JXMU01000015.1"/>
</dbReference>
<evidence type="ECO:0000313" key="1">
    <source>
        <dbReference type="EMBL" id="KPB00974.1"/>
    </source>
</evidence>
<accession>A0A0N0VLM5</accession>
<organism evidence="1 2">
    <name type="scientific">Ahrensia marina</name>
    <dbReference type="NCBI Taxonomy" id="1514904"/>
    <lineage>
        <taxon>Bacteria</taxon>
        <taxon>Pseudomonadati</taxon>
        <taxon>Pseudomonadota</taxon>
        <taxon>Alphaproteobacteria</taxon>
        <taxon>Hyphomicrobiales</taxon>
        <taxon>Ahrensiaceae</taxon>
        <taxon>Ahrensia</taxon>
    </lineage>
</organism>
<gene>
    <name evidence="1" type="ORF">SU32_11255</name>
</gene>
<dbReference type="PATRIC" id="fig|1514904.3.peg.1094"/>
<reference evidence="1 2" key="1">
    <citation type="submission" date="2015-01" db="EMBL/GenBank/DDBJ databases">
        <title>Ahrensia donghaiensis sp. nov., a novel dimethylsulphoniopropionate-cleavage bacterium isolated from seawater and emended descriptions of the genus Ahrensia and Ahrensia kielensis.</title>
        <authorList>
            <person name="Liu J."/>
        </authorList>
    </citation>
    <scope>NUCLEOTIDE SEQUENCE [LARGE SCALE GENOMIC DNA]</scope>
    <source>
        <strain evidence="1 2">LZD062</strain>
    </source>
</reference>